<dbReference type="AlphaFoldDB" id="A0A9E6MZ54"/>
<organism evidence="6 7">
    <name type="scientific">Ferrovum myxofaciens</name>
    <dbReference type="NCBI Taxonomy" id="416213"/>
    <lineage>
        <taxon>Bacteria</taxon>
        <taxon>Pseudomonadati</taxon>
        <taxon>Pseudomonadota</taxon>
        <taxon>Betaproteobacteria</taxon>
        <taxon>Ferrovales</taxon>
        <taxon>Ferrovaceae</taxon>
        <taxon>Ferrovum</taxon>
    </lineage>
</organism>
<dbReference type="GO" id="GO:0051604">
    <property type="term" value="P:protein maturation"/>
    <property type="evidence" value="ECO:0007669"/>
    <property type="project" value="InterPro"/>
</dbReference>
<dbReference type="HAMAP" id="MF_00213">
    <property type="entry name" value="HypA_HybF"/>
    <property type="match status" value="1"/>
</dbReference>
<gene>
    <name evidence="5 6" type="primary">hypA</name>
    <name evidence="6" type="ORF">JZL65_02285</name>
</gene>
<evidence type="ECO:0000256" key="4">
    <source>
        <dbReference type="ARBA" id="ARBA00022833"/>
    </source>
</evidence>
<dbReference type="Pfam" id="PF01155">
    <property type="entry name" value="HypA"/>
    <property type="match status" value="1"/>
</dbReference>
<comment type="similarity">
    <text evidence="1 5">Belongs to the HypA/HybF family.</text>
</comment>
<keyword evidence="4 5" id="KW-0862">Zinc</keyword>
<feature type="binding site" evidence="5">
    <location>
        <position position="73"/>
    </location>
    <ligand>
        <name>Zn(2+)</name>
        <dbReference type="ChEBI" id="CHEBI:29105"/>
    </ligand>
</feature>
<dbReference type="RefSeq" id="WP_273145421.1">
    <property type="nucleotide sequence ID" value="NZ_CP053675.1"/>
</dbReference>
<accession>A0A9E6MZ54</accession>
<dbReference type="GO" id="GO:0008270">
    <property type="term" value="F:zinc ion binding"/>
    <property type="evidence" value="ECO:0007669"/>
    <property type="project" value="UniProtKB-UniRule"/>
</dbReference>
<feature type="binding site" evidence="5">
    <location>
        <position position="89"/>
    </location>
    <ligand>
        <name>Zn(2+)</name>
        <dbReference type="ChEBI" id="CHEBI:29105"/>
    </ligand>
</feature>
<sequence length="113" mass="12551">MHEMSLAEGIVQLVEDVVRTEGCVRVQAVWLEIGQLAAVEKEALRFCFDVVTRDTVVKGARLEIIEMPGQGWCMKCEDNVAVTALYEACPVCGSYQIQVTGGDEMRVKELEVE</sequence>
<dbReference type="PIRSF" id="PIRSF004761">
    <property type="entry name" value="Hydrgn_mat_HypA"/>
    <property type="match status" value="1"/>
</dbReference>
<dbReference type="EMBL" id="CP071137">
    <property type="protein sequence ID" value="QWY77936.1"/>
    <property type="molecule type" value="Genomic_DNA"/>
</dbReference>
<dbReference type="PROSITE" id="PS01249">
    <property type="entry name" value="HYPA"/>
    <property type="match status" value="1"/>
</dbReference>
<dbReference type="Proteomes" id="UP000683551">
    <property type="component" value="Chromosome"/>
</dbReference>
<dbReference type="NCBIfam" id="TIGR00100">
    <property type="entry name" value="hypA"/>
    <property type="match status" value="1"/>
</dbReference>
<dbReference type="PANTHER" id="PTHR34535:SF3">
    <property type="entry name" value="HYDROGENASE MATURATION FACTOR HYPA"/>
    <property type="match status" value="1"/>
</dbReference>
<dbReference type="PANTHER" id="PTHR34535">
    <property type="entry name" value="HYDROGENASE MATURATION FACTOR HYPA"/>
    <property type="match status" value="1"/>
</dbReference>
<keyword evidence="3 5" id="KW-0479">Metal-binding</keyword>
<evidence type="ECO:0000313" key="6">
    <source>
        <dbReference type="EMBL" id="QWY77936.1"/>
    </source>
</evidence>
<evidence type="ECO:0000256" key="1">
    <source>
        <dbReference type="ARBA" id="ARBA00010748"/>
    </source>
</evidence>
<dbReference type="FunFam" id="3.30.2320.80:FF:000001">
    <property type="entry name" value="Hydrogenase maturation factor HypA"/>
    <property type="match status" value="1"/>
</dbReference>
<feature type="binding site" evidence="5">
    <location>
        <position position="92"/>
    </location>
    <ligand>
        <name>Zn(2+)</name>
        <dbReference type="ChEBI" id="CHEBI:29105"/>
    </ligand>
</feature>
<keyword evidence="2 5" id="KW-0533">Nickel</keyword>
<dbReference type="Gene3D" id="3.30.2320.80">
    <property type="match status" value="1"/>
</dbReference>
<dbReference type="InterPro" id="IPR000688">
    <property type="entry name" value="HypA/HybF"/>
</dbReference>
<protein>
    <recommendedName>
        <fullName evidence="5">Hydrogenase maturation factor HypA</fullName>
    </recommendedName>
</protein>
<dbReference type="InterPro" id="IPR020538">
    <property type="entry name" value="Hydgase_Ni_incorp_HypA/HybF_CS"/>
</dbReference>
<reference evidence="6" key="1">
    <citation type="submission" date="2021-02" db="EMBL/GenBank/DDBJ databases">
        <title>Comparative genomics of Ferrovum myxofaciens strains, predominant extremophile bacteria forming large biofilm stalactites in acid mine ecosystems.</title>
        <authorList>
            <person name="Burkartova K."/>
            <person name="Ridl J."/>
            <person name="Pajer P."/>
            <person name="Falteisek L."/>
        </authorList>
    </citation>
    <scope>NUCLEOTIDE SEQUENCE</scope>
    <source>
        <strain evidence="6">MI1III</strain>
    </source>
</reference>
<feature type="binding site" evidence="5">
    <location>
        <position position="76"/>
    </location>
    <ligand>
        <name>Zn(2+)</name>
        <dbReference type="ChEBI" id="CHEBI:29105"/>
    </ligand>
</feature>
<comment type="function">
    <text evidence="5">Involved in the maturation of [NiFe] hydrogenases. Required for nickel insertion into the metal center of the hydrogenase.</text>
</comment>
<name>A0A9E6MZ54_9PROT</name>
<dbReference type="GO" id="GO:0016530">
    <property type="term" value="F:metallochaperone activity"/>
    <property type="evidence" value="ECO:0007669"/>
    <property type="project" value="UniProtKB-ARBA"/>
</dbReference>
<evidence type="ECO:0000256" key="2">
    <source>
        <dbReference type="ARBA" id="ARBA00022596"/>
    </source>
</evidence>
<proteinExistence type="inferred from homology"/>
<dbReference type="GO" id="GO:0016151">
    <property type="term" value="F:nickel cation binding"/>
    <property type="evidence" value="ECO:0007669"/>
    <property type="project" value="UniProtKB-UniRule"/>
</dbReference>
<evidence type="ECO:0000256" key="5">
    <source>
        <dbReference type="HAMAP-Rule" id="MF_00213"/>
    </source>
</evidence>
<evidence type="ECO:0000256" key="3">
    <source>
        <dbReference type="ARBA" id="ARBA00022723"/>
    </source>
</evidence>
<feature type="binding site" evidence="5">
    <location>
        <position position="2"/>
    </location>
    <ligand>
        <name>Ni(2+)</name>
        <dbReference type="ChEBI" id="CHEBI:49786"/>
    </ligand>
</feature>
<evidence type="ECO:0000313" key="7">
    <source>
        <dbReference type="Proteomes" id="UP000683551"/>
    </source>
</evidence>